<protein>
    <submittedName>
        <fullName evidence="4">2-keto-4-pentenoate hydratase/2-oxohepta-3-ene-1,7-dioic acid hydratase (Catechol pathway)</fullName>
    </submittedName>
</protein>
<dbReference type="InterPro" id="IPR051121">
    <property type="entry name" value="FAH"/>
</dbReference>
<dbReference type="InterPro" id="IPR011234">
    <property type="entry name" value="Fumarylacetoacetase-like_C"/>
</dbReference>
<dbReference type="PANTHER" id="PTHR42796">
    <property type="entry name" value="FUMARYLACETOACETATE HYDROLASE DOMAIN-CONTAINING PROTEIN 2A-RELATED"/>
    <property type="match status" value="1"/>
</dbReference>
<proteinExistence type="inferred from homology"/>
<dbReference type="AlphaFoldDB" id="A0A1K1SBB3"/>
<keyword evidence="5" id="KW-1185">Reference proteome</keyword>
<dbReference type="GO" id="GO:0019752">
    <property type="term" value="P:carboxylic acid metabolic process"/>
    <property type="evidence" value="ECO:0007669"/>
    <property type="project" value="UniProtKB-ARBA"/>
</dbReference>
<evidence type="ECO:0000256" key="1">
    <source>
        <dbReference type="ARBA" id="ARBA00010211"/>
    </source>
</evidence>
<evidence type="ECO:0000259" key="3">
    <source>
        <dbReference type="Pfam" id="PF01557"/>
    </source>
</evidence>
<evidence type="ECO:0000313" key="4">
    <source>
        <dbReference type="EMBL" id="SFW81388.1"/>
    </source>
</evidence>
<organism evidence="4 5">
    <name type="scientific">Amycolatopsis australiensis</name>
    <dbReference type="NCBI Taxonomy" id="546364"/>
    <lineage>
        <taxon>Bacteria</taxon>
        <taxon>Bacillati</taxon>
        <taxon>Actinomycetota</taxon>
        <taxon>Actinomycetes</taxon>
        <taxon>Pseudonocardiales</taxon>
        <taxon>Pseudonocardiaceae</taxon>
        <taxon>Amycolatopsis</taxon>
    </lineage>
</organism>
<dbReference type="GO" id="GO:0046872">
    <property type="term" value="F:metal ion binding"/>
    <property type="evidence" value="ECO:0007669"/>
    <property type="project" value="UniProtKB-KW"/>
</dbReference>
<dbReference type="FunFam" id="3.90.850.10:FF:000002">
    <property type="entry name" value="2-hydroxyhepta-2,4-diene-1,7-dioate isomerase"/>
    <property type="match status" value="1"/>
</dbReference>
<dbReference type="Proteomes" id="UP000182740">
    <property type="component" value="Unassembled WGS sequence"/>
</dbReference>
<dbReference type="PANTHER" id="PTHR42796:SF4">
    <property type="entry name" value="FUMARYLACETOACETATE HYDROLASE DOMAIN-CONTAINING PROTEIN 2A"/>
    <property type="match status" value="1"/>
</dbReference>
<accession>A0A1K1SBB3</accession>
<dbReference type="EMBL" id="FPJG01000006">
    <property type="protein sequence ID" value="SFW81388.1"/>
    <property type="molecule type" value="Genomic_DNA"/>
</dbReference>
<dbReference type="RefSeq" id="WP_072478685.1">
    <property type="nucleotide sequence ID" value="NZ_FPJG01000006.1"/>
</dbReference>
<name>A0A1K1SBB3_9PSEU</name>
<evidence type="ECO:0000256" key="2">
    <source>
        <dbReference type="ARBA" id="ARBA00022723"/>
    </source>
</evidence>
<dbReference type="Gene3D" id="3.90.850.10">
    <property type="entry name" value="Fumarylacetoacetase-like, C-terminal domain"/>
    <property type="match status" value="1"/>
</dbReference>
<dbReference type="SUPFAM" id="SSF56529">
    <property type="entry name" value="FAH"/>
    <property type="match status" value="1"/>
</dbReference>
<feature type="domain" description="Fumarylacetoacetase-like C-terminal" evidence="3">
    <location>
        <begin position="72"/>
        <end position="275"/>
    </location>
</feature>
<dbReference type="STRING" id="546364.SAMN04489730_5168"/>
<dbReference type="InterPro" id="IPR036663">
    <property type="entry name" value="Fumarylacetoacetase_C_sf"/>
</dbReference>
<keyword evidence="2" id="KW-0479">Metal-binding</keyword>
<dbReference type="GO" id="GO:0016853">
    <property type="term" value="F:isomerase activity"/>
    <property type="evidence" value="ECO:0007669"/>
    <property type="project" value="UniProtKB-ARBA"/>
</dbReference>
<evidence type="ECO:0000313" key="5">
    <source>
        <dbReference type="Proteomes" id="UP000182740"/>
    </source>
</evidence>
<dbReference type="Pfam" id="PF01557">
    <property type="entry name" value="FAA_hydrolase"/>
    <property type="match status" value="1"/>
</dbReference>
<reference evidence="5" key="1">
    <citation type="submission" date="2016-11" db="EMBL/GenBank/DDBJ databases">
        <authorList>
            <person name="Varghese N."/>
            <person name="Submissions S."/>
        </authorList>
    </citation>
    <scope>NUCLEOTIDE SEQUENCE [LARGE SCALE GENOMIC DNA]</scope>
    <source>
        <strain evidence="5">DSM 44671</strain>
    </source>
</reference>
<comment type="similarity">
    <text evidence="1">Belongs to the FAH family.</text>
</comment>
<gene>
    <name evidence="4" type="ORF">SAMN04489730_5168</name>
</gene>
<dbReference type="OrthoDB" id="9805307at2"/>
<sequence length="280" mass="29954">MKLANLAGRAVLVTGDGAADIARDSDGRFGPDPLAVLERWAEFREWARSAPLAPRSFDEALLGPPVPRPRQIFAIALNYRAHAAESGFEIPAEASVFTKFASSLTGPAGDIALVDGNVDWEAELVVVIGREARAVREQDAWDHVAGLTNGQDISERTRQLAGPVPQFSLAKSHPGFSPIGPWVVTPDELENPDDLEIACAINGEEVQKSRTSDLIFPVPVLIAQLSEVLTLYPGDLIFTGTPAGVGLGSHPQRYLAAGDVLTTRTEGLGRMTHRLVAPRG</sequence>